<name>A0A975ILT3_LOWBP</name>
<feature type="transmembrane region" description="Helical" evidence="1">
    <location>
        <begin position="16"/>
        <end position="40"/>
    </location>
</feature>
<accession>A0A975ILT3</accession>
<reference evidence="2" key="1">
    <citation type="submission" date="2020-06" db="EMBL/GenBank/DDBJ databases">
        <title>Complete genome sequence of Candidatus Phytoplasma luffae NCHU2019.</title>
        <authorList>
            <person name="Cho S.-T."/>
            <person name="Tan C.-M."/>
            <person name="Li J.-R."/>
            <person name="Chien Y.-Y."/>
            <person name="Chiu Y.-C."/>
            <person name="Yang J.-Y."/>
            <person name="Kuo C.-H."/>
        </authorList>
    </citation>
    <scope>NUCLEOTIDE SEQUENCE</scope>
    <source>
        <strain evidence="2">NCHU2019</strain>
    </source>
</reference>
<protein>
    <submittedName>
        <fullName evidence="2">Uncharacterized protein</fullName>
    </submittedName>
</protein>
<keyword evidence="1" id="KW-0812">Transmembrane</keyword>
<evidence type="ECO:0000313" key="3">
    <source>
        <dbReference type="Proteomes" id="UP000672038"/>
    </source>
</evidence>
<keyword evidence="1" id="KW-1133">Transmembrane helix</keyword>
<evidence type="ECO:0000313" key="2">
    <source>
        <dbReference type="EMBL" id="QTX02690.1"/>
    </source>
</evidence>
<sequence length="71" mass="8424">MEKDSIKNIIKKNKKIILIIMFLTFIVLALSTYLCSIFFYNSSNDNVLDNNFVSSKKIFLIEINWKKKLKF</sequence>
<dbReference type="Proteomes" id="UP000672038">
    <property type="component" value="Chromosome"/>
</dbReference>
<dbReference type="KEGG" id="pluf:LFWB_1200"/>
<dbReference type="EMBL" id="CP054393">
    <property type="protein sequence ID" value="QTX02690.1"/>
    <property type="molecule type" value="Genomic_DNA"/>
</dbReference>
<dbReference type="AlphaFoldDB" id="A0A975ILT3"/>
<organism evidence="2 3">
    <name type="scientific">Loofah witches'-broom phytoplasma</name>
    <dbReference type="NCBI Taxonomy" id="35773"/>
    <lineage>
        <taxon>Bacteria</taxon>
        <taxon>Bacillati</taxon>
        <taxon>Mycoplasmatota</taxon>
        <taxon>Mollicutes</taxon>
        <taxon>Acholeplasmatales</taxon>
        <taxon>Acholeplasmataceae</taxon>
        <taxon>Candidatus Phytoplasma</taxon>
        <taxon>16SrVIII (Loofah witches'-broom group)</taxon>
    </lineage>
</organism>
<proteinExistence type="predicted"/>
<evidence type="ECO:0000256" key="1">
    <source>
        <dbReference type="SAM" id="Phobius"/>
    </source>
</evidence>
<keyword evidence="1" id="KW-0472">Membrane</keyword>
<keyword evidence="3" id="KW-1185">Reference proteome</keyword>
<gene>
    <name evidence="2" type="ORF">LFWB_1200</name>
</gene>